<dbReference type="Proteomes" id="UP000324222">
    <property type="component" value="Unassembled WGS sequence"/>
</dbReference>
<evidence type="ECO:0000313" key="2">
    <source>
        <dbReference type="EMBL" id="MPC27913.1"/>
    </source>
</evidence>
<feature type="region of interest" description="Disordered" evidence="1">
    <location>
        <begin position="1"/>
        <end position="27"/>
    </location>
</feature>
<organism evidence="2 3">
    <name type="scientific">Portunus trituberculatus</name>
    <name type="common">Swimming crab</name>
    <name type="synonym">Neptunus trituberculatus</name>
    <dbReference type="NCBI Taxonomy" id="210409"/>
    <lineage>
        <taxon>Eukaryota</taxon>
        <taxon>Metazoa</taxon>
        <taxon>Ecdysozoa</taxon>
        <taxon>Arthropoda</taxon>
        <taxon>Crustacea</taxon>
        <taxon>Multicrustacea</taxon>
        <taxon>Malacostraca</taxon>
        <taxon>Eumalacostraca</taxon>
        <taxon>Eucarida</taxon>
        <taxon>Decapoda</taxon>
        <taxon>Pleocyemata</taxon>
        <taxon>Brachyura</taxon>
        <taxon>Eubrachyura</taxon>
        <taxon>Portunoidea</taxon>
        <taxon>Portunidae</taxon>
        <taxon>Portuninae</taxon>
        <taxon>Portunus</taxon>
    </lineage>
</organism>
<accession>A0A5B7E3R9</accession>
<protein>
    <submittedName>
        <fullName evidence="2">Uncharacterized protein</fullName>
    </submittedName>
</protein>
<dbReference type="AlphaFoldDB" id="A0A5B7E3R9"/>
<reference evidence="2 3" key="1">
    <citation type="submission" date="2019-05" db="EMBL/GenBank/DDBJ databases">
        <title>Another draft genome of Portunus trituberculatus and its Hox gene families provides insights of decapod evolution.</title>
        <authorList>
            <person name="Jeong J.-H."/>
            <person name="Song I."/>
            <person name="Kim S."/>
            <person name="Choi T."/>
            <person name="Kim D."/>
            <person name="Ryu S."/>
            <person name="Kim W."/>
        </authorList>
    </citation>
    <scope>NUCLEOTIDE SEQUENCE [LARGE SCALE GENOMIC DNA]</scope>
    <source>
        <tissue evidence="2">Muscle</tissue>
    </source>
</reference>
<name>A0A5B7E3R9_PORTR</name>
<evidence type="ECO:0000313" key="3">
    <source>
        <dbReference type="Proteomes" id="UP000324222"/>
    </source>
</evidence>
<feature type="region of interest" description="Disordered" evidence="1">
    <location>
        <begin position="66"/>
        <end position="89"/>
    </location>
</feature>
<sequence length="117" mass="13287">MPRIPLPLVRKPNLHSDRGQDSNPCAWRSLGPQNFARMVPLYHDEGEGDKIIKSCCFIASPPARKPLPRVRKPNMNSDRGQDSNPCAWRPLGHQSTHGFTVPMQFPQSVTFIRVWCL</sequence>
<proteinExistence type="predicted"/>
<gene>
    <name evidence="2" type="ORF">E2C01_021102</name>
</gene>
<comment type="caution">
    <text evidence="2">The sequence shown here is derived from an EMBL/GenBank/DDBJ whole genome shotgun (WGS) entry which is preliminary data.</text>
</comment>
<dbReference type="EMBL" id="VSRR010001825">
    <property type="protein sequence ID" value="MPC27913.1"/>
    <property type="molecule type" value="Genomic_DNA"/>
</dbReference>
<feature type="compositionally biased region" description="Polar residues" evidence="1">
    <location>
        <begin position="74"/>
        <end position="84"/>
    </location>
</feature>
<evidence type="ECO:0000256" key="1">
    <source>
        <dbReference type="SAM" id="MobiDB-lite"/>
    </source>
</evidence>
<keyword evidence="3" id="KW-1185">Reference proteome</keyword>